<dbReference type="Proteomes" id="UP000295710">
    <property type="component" value="Unassembled WGS sequence"/>
</dbReference>
<organism evidence="2 3">
    <name type="scientific">Extibacter muris</name>
    <dbReference type="NCBI Taxonomy" id="1796622"/>
    <lineage>
        <taxon>Bacteria</taxon>
        <taxon>Bacillati</taxon>
        <taxon>Bacillota</taxon>
        <taxon>Clostridia</taxon>
        <taxon>Lachnospirales</taxon>
        <taxon>Lachnospiraceae</taxon>
        <taxon>Extibacter</taxon>
    </lineage>
</organism>
<evidence type="ECO:0000256" key="1">
    <source>
        <dbReference type="SAM" id="Coils"/>
    </source>
</evidence>
<dbReference type="RefSeq" id="WP_132280138.1">
    <property type="nucleotide sequence ID" value="NZ_JAOBST010000079.1"/>
</dbReference>
<name>A0A4R4FCZ3_9FIRM</name>
<feature type="coiled-coil region" evidence="1">
    <location>
        <begin position="55"/>
        <end position="82"/>
    </location>
</feature>
<evidence type="ECO:0000313" key="2">
    <source>
        <dbReference type="EMBL" id="TDA20563.1"/>
    </source>
</evidence>
<comment type="caution">
    <text evidence="2">The sequence shown here is derived from an EMBL/GenBank/DDBJ whole genome shotgun (WGS) entry which is preliminary data.</text>
</comment>
<dbReference type="EMBL" id="SMMX01000018">
    <property type="protein sequence ID" value="TDA20563.1"/>
    <property type="molecule type" value="Genomic_DNA"/>
</dbReference>
<gene>
    <name evidence="2" type="ORF">E1963_16000</name>
</gene>
<evidence type="ECO:0008006" key="4">
    <source>
        <dbReference type="Google" id="ProtNLM"/>
    </source>
</evidence>
<protein>
    <recommendedName>
        <fullName evidence="4">DUF5082 domain-containing protein</fullName>
    </recommendedName>
</protein>
<accession>A0A4R4FCZ3</accession>
<evidence type="ECO:0000313" key="3">
    <source>
        <dbReference type="Proteomes" id="UP000295710"/>
    </source>
</evidence>
<sequence length="96" mass="11283">MSTNIDNIIHTESKRINHLLSSKQKELEKLTTVTDNLYMDWRTGKIIKAEYRRMKGKFETQIEQLQGVIEQLEQEKEALAMGVNTDEPYLTTFLKH</sequence>
<proteinExistence type="predicted"/>
<dbReference type="AlphaFoldDB" id="A0A4R4FCZ3"/>
<reference evidence="2 3" key="1">
    <citation type="journal article" date="2016" name="Nat. Microbiol.">
        <title>The Mouse Intestinal Bacterial Collection (miBC) provides host-specific insight into cultured diversity and functional potential of the gut microbiota.</title>
        <authorList>
            <person name="Lagkouvardos I."/>
            <person name="Pukall R."/>
            <person name="Abt B."/>
            <person name="Foesel B.U."/>
            <person name="Meier-Kolthoff J.P."/>
            <person name="Kumar N."/>
            <person name="Bresciani A."/>
            <person name="Martinez I."/>
            <person name="Just S."/>
            <person name="Ziegler C."/>
            <person name="Brugiroux S."/>
            <person name="Garzetti D."/>
            <person name="Wenning M."/>
            <person name="Bui T.P."/>
            <person name="Wang J."/>
            <person name="Hugenholtz F."/>
            <person name="Plugge C.M."/>
            <person name="Peterson D.A."/>
            <person name="Hornef M.W."/>
            <person name="Baines J.F."/>
            <person name="Smidt H."/>
            <person name="Walter J."/>
            <person name="Kristiansen K."/>
            <person name="Nielsen H.B."/>
            <person name="Haller D."/>
            <person name="Overmann J."/>
            <person name="Stecher B."/>
            <person name="Clavel T."/>
        </authorList>
    </citation>
    <scope>NUCLEOTIDE SEQUENCE [LARGE SCALE GENOMIC DNA]</scope>
    <source>
        <strain evidence="2 3">DSM 28560</strain>
    </source>
</reference>
<keyword evidence="1" id="KW-0175">Coiled coil</keyword>
<keyword evidence="3" id="KW-1185">Reference proteome</keyword>